<dbReference type="InterPro" id="IPR026816">
    <property type="entry name" value="Flavodoxin_dom"/>
</dbReference>
<keyword evidence="4" id="KW-1185">Reference proteome</keyword>
<evidence type="ECO:0000313" key="2">
    <source>
        <dbReference type="EMBL" id="RGE59841.1"/>
    </source>
</evidence>
<organism evidence="2 4">
    <name type="scientific">Eisenbergiella massiliensis</name>
    <dbReference type="NCBI Taxonomy" id="1720294"/>
    <lineage>
        <taxon>Bacteria</taxon>
        <taxon>Bacillati</taxon>
        <taxon>Bacillota</taxon>
        <taxon>Clostridia</taxon>
        <taxon>Lachnospirales</taxon>
        <taxon>Lachnospiraceae</taxon>
        <taxon>Eisenbergiella</taxon>
    </lineage>
</organism>
<dbReference type="GO" id="GO:0006783">
    <property type="term" value="P:heme biosynthetic process"/>
    <property type="evidence" value="ECO:0007669"/>
    <property type="project" value="TreeGrafter"/>
</dbReference>
<feature type="domain" description="Flavodoxin" evidence="1">
    <location>
        <begin position="51"/>
        <end position="138"/>
    </location>
</feature>
<comment type="caution">
    <text evidence="2">The sequence shown here is derived from an EMBL/GenBank/DDBJ whole genome shotgun (WGS) entry which is preliminary data.</text>
</comment>
<evidence type="ECO:0000259" key="1">
    <source>
        <dbReference type="Pfam" id="PF12724"/>
    </source>
</evidence>
<dbReference type="InterPro" id="IPR029039">
    <property type="entry name" value="Flavoprotein-like_sf"/>
</dbReference>
<dbReference type="EMBL" id="QVLV01000008">
    <property type="protein sequence ID" value="RGE59841.1"/>
    <property type="molecule type" value="Genomic_DNA"/>
</dbReference>
<dbReference type="InterPro" id="IPR052200">
    <property type="entry name" value="Protoporphyrinogen_IX_DH"/>
</dbReference>
<dbReference type="Gene3D" id="3.40.50.360">
    <property type="match status" value="1"/>
</dbReference>
<evidence type="ECO:0000313" key="3">
    <source>
        <dbReference type="EMBL" id="RGE71384.1"/>
    </source>
</evidence>
<protein>
    <submittedName>
        <fullName evidence="2">Flavodoxin</fullName>
    </submittedName>
</protein>
<evidence type="ECO:0000313" key="4">
    <source>
        <dbReference type="Proteomes" id="UP000260812"/>
    </source>
</evidence>
<dbReference type="PANTHER" id="PTHR38030">
    <property type="entry name" value="PROTOPORPHYRINOGEN IX DEHYDROGENASE [MENAQUINONE]"/>
    <property type="match status" value="1"/>
</dbReference>
<dbReference type="SUPFAM" id="SSF52218">
    <property type="entry name" value="Flavoproteins"/>
    <property type="match status" value="1"/>
</dbReference>
<dbReference type="EMBL" id="QVLU01000010">
    <property type="protein sequence ID" value="RGE71384.1"/>
    <property type="molecule type" value="Genomic_DNA"/>
</dbReference>
<gene>
    <name evidence="3" type="ORF">DWY69_12265</name>
    <name evidence="2" type="ORF">DXC51_13685</name>
</gene>
<dbReference type="AlphaFoldDB" id="A0A3E3I437"/>
<dbReference type="GO" id="GO:0070819">
    <property type="term" value="F:menaquinone-dependent protoporphyrinogen oxidase activity"/>
    <property type="evidence" value="ECO:0007669"/>
    <property type="project" value="TreeGrafter"/>
</dbReference>
<sequence>MCRSPVCPMKTLIVSARLSPWDRRMETPPKEEFQMNKSKAAPEVRKKRCLILYCSSHHQNTETLVKKAAAQLSDIAVMPLSENCLPELSHYELIGLASGIYMGRPHASMQSFLEAHQKELKGRRVFTLLTSGANQKKYGTAFSSLLEGYGCTVLGNYQCKGFDTFGPWKLIGGIAKGHPDTSDIAGAQAFLRGILRTQA</sequence>
<reference evidence="2 5" key="1">
    <citation type="submission" date="2018-08" db="EMBL/GenBank/DDBJ databases">
        <title>A genome reference for cultivated species of the human gut microbiota.</title>
        <authorList>
            <person name="Zou Y."/>
            <person name="Xue W."/>
            <person name="Luo G."/>
        </authorList>
    </citation>
    <scope>NUCLEOTIDE SEQUENCE [LARGE SCALE GENOMIC DNA]</scope>
    <source>
        <strain evidence="3 5">AF26-4BH</strain>
        <strain evidence="2">TF05-5AC</strain>
    </source>
</reference>
<dbReference type="PANTHER" id="PTHR38030:SF2">
    <property type="entry name" value="PROTOPORPHYRINOGEN IX DEHYDROGENASE [QUINONE]"/>
    <property type="match status" value="1"/>
</dbReference>
<dbReference type="Pfam" id="PF12724">
    <property type="entry name" value="Flavodoxin_5"/>
    <property type="match status" value="1"/>
</dbReference>
<name>A0A3E3I437_9FIRM</name>
<proteinExistence type="predicted"/>
<dbReference type="Proteomes" id="UP000260812">
    <property type="component" value="Unassembled WGS sequence"/>
</dbReference>
<dbReference type="OrthoDB" id="4564047at2"/>
<accession>A0A3E3I437</accession>
<evidence type="ECO:0000313" key="5">
    <source>
        <dbReference type="Proteomes" id="UP000261166"/>
    </source>
</evidence>
<dbReference type="GO" id="GO:0010181">
    <property type="term" value="F:FMN binding"/>
    <property type="evidence" value="ECO:0007669"/>
    <property type="project" value="TreeGrafter"/>
</dbReference>
<dbReference type="Proteomes" id="UP000261166">
    <property type="component" value="Unassembled WGS sequence"/>
</dbReference>